<evidence type="ECO:0000313" key="10">
    <source>
        <dbReference type="Proteomes" id="UP000694389"/>
    </source>
</evidence>
<dbReference type="Pfam" id="PF22633">
    <property type="entry name" value="F5_F8_type_C_2"/>
    <property type="match status" value="1"/>
</dbReference>
<dbReference type="Ensembl" id="ENSDLAT00005078727.1">
    <property type="protein sequence ID" value="ENSDLAP00005081792.1"/>
    <property type="gene ID" value="ENSDLAG00005034205.1"/>
</dbReference>
<sequence>MILLPENVAPRGIVTQSGEPDSIATAPQMAIDEDSETCASVPLQDNPWWQLDLISIYRITAVSIISVTDCCLEDLDFTEVRIGLSSDTSNQRCVVISTIEGQRKYDFQCGIMEGRFVHVALPGLQKKLTVCEIQVYGTVLGKLEN</sequence>
<keyword evidence="4" id="KW-0479">Metal-binding</keyword>
<name>A0A8P4GIR3_DICLA</name>
<keyword evidence="10" id="KW-1185">Reference proteome</keyword>
<evidence type="ECO:0000256" key="6">
    <source>
        <dbReference type="ARBA" id="ARBA00022837"/>
    </source>
</evidence>
<dbReference type="Proteomes" id="UP000694389">
    <property type="component" value="Unassembled WGS sequence"/>
</dbReference>
<keyword evidence="7" id="KW-1015">Disulfide bond</keyword>
<evidence type="ECO:0000256" key="7">
    <source>
        <dbReference type="ARBA" id="ARBA00023157"/>
    </source>
</evidence>
<dbReference type="SMART" id="SM00607">
    <property type="entry name" value="FTP"/>
    <property type="match status" value="1"/>
</dbReference>
<comment type="function">
    <text evidence="1">Acts as a defensive agent. Recognizes blood group fucosylated oligosaccharides including A, B, H and Lewis B-type antigens. Does not recognize Lewis A antigen and has low affinity for monovalent haptens.</text>
</comment>
<reference evidence="9" key="1">
    <citation type="submission" date="2025-08" db="UniProtKB">
        <authorList>
            <consortium name="Ensembl"/>
        </authorList>
    </citation>
    <scope>IDENTIFICATION</scope>
</reference>
<dbReference type="AlphaFoldDB" id="A0A8P4GIR3"/>
<evidence type="ECO:0000256" key="4">
    <source>
        <dbReference type="ARBA" id="ARBA00022723"/>
    </source>
</evidence>
<dbReference type="Gene3D" id="2.60.120.260">
    <property type="entry name" value="Galactose-binding domain-like"/>
    <property type="match status" value="1"/>
</dbReference>
<evidence type="ECO:0000256" key="2">
    <source>
        <dbReference type="ARBA" id="ARBA00010147"/>
    </source>
</evidence>
<dbReference type="GO" id="GO:0001868">
    <property type="term" value="P:regulation of complement activation, lectin pathway"/>
    <property type="evidence" value="ECO:0007669"/>
    <property type="project" value="UniProtKB-ARBA"/>
</dbReference>
<evidence type="ECO:0000256" key="3">
    <source>
        <dbReference type="ARBA" id="ARBA00011233"/>
    </source>
</evidence>
<dbReference type="InterPro" id="IPR006585">
    <property type="entry name" value="FTP1"/>
</dbReference>
<dbReference type="GO" id="GO:0010185">
    <property type="term" value="P:regulation of cellular defense response"/>
    <property type="evidence" value="ECO:0007669"/>
    <property type="project" value="UniProtKB-ARBA"/>
</dbReference>
<dbReference type="PANTHER" id="PTHR45713:SF6">
    <property type="entry name" value="F5_8 TYPE C DOMAIN-CONTAINING PROTEIN"/>
    <property type="match status" value="1"/>
</dbReference>
<feature type="domain" description="Fucolectin tachylectin-4 pentraxin-1" evidence="8">
    <location>
        <begin position="5"/>
        <end position="144"/>
    </location>
</feature>
<reference evidence="9" key="2">
    <citation type="submission" date="2025-09" db="UniProtKB">
        <authorList>
            <consortium name="Ensembl"/>
        </authorList>
    </citation>
    <scope>IDENTIFICATION</scope>
</reference>
<proteinExistence type="inferred from homology"/>
<dbReference type="InterPro" id="IPR008979">
    <property type="entry name" value="Galactose-bd-like_sf"/>
</dbReference>
<dbReference type="PANTHER" id="PTHR45713">
    <property type="entry name" value="FTP DOMAIN-CONTAINING PROTEIN"/>
    <property type="match status" value="1"/>
</dbReference>
<dbReference type="SUPFAM" id="SSF49785">
    <property type="entry name" value="Galactose-binding domain-like"/>
    <property type="match status" value="1"/>
</dbReference>
<evidence type="ECO:0000256" key="5">
    <source>
        <dbReference type="ARBA" id="ARBA00022734"/>
    </source>
</evidence>
<evidence type="ECO:0000313" key="9">
    <source>
        <dbReference type="Ensembl" id="ENSDLAP00005081792.1"/>
    </source>
</evidence>
<dbReference type="GO" id="GO:0046872">
    <property type="term" value="F:metal ion binding"/>
    <property type="evidence" value="ECO:0007669"/>
    <property type="project" value="UniProtKB-KW"/>
</dbReference>
<evidence type="ECO:0000256" key="1">
    <source>
        <dbReference type="ARBA" id="ARBA00002219"/>
    </source>
</evidence>
<dbReference type="InterPro" id="IPR051941">
    <property type="entry name" value="BG_Antigen-Binding_Lectin"/>
</dbReference>
<dbReference type="GeneTree" id="ENSGT01060000248575"/>
<accession>A0A8P4GIR3</accession>
<keyword evidence="6" id="KW-0106">Calcium</keyword>
<keyword evidence="5" id="KW-0430">Lectin</keyword>
<dbReference type="GO" id="GO:0042806">
    <property type="term" value="F:fucose binding"/>
    <property type="evidence" value="ECO:0007669"/>
    <property type="project" value="UniProtKB-ARBA"/>
</dbReference>
<comment type="subunit">
    <text evidence="3">Homotrimer.</text>
</comment>
<organism evidence="9 10">
    <name type="scientific">Dicentrarchus labrax</name>
    <name type="common">European seabass</name>
    <name type="synonym">Morone labrax</name>
    <dbReference type="NCBI Taxonomy" id="13489"/>
    <lineage>
        <taxon>Eukaryota</taxon>
        <taxon>Metazoa</taxon>
        <taxon>Chordata</taxon>
        <taxon>Craniata</taxon>
        <taxon>Vertebrata</taxon>
        <taxon>Euteleostomi</taxon>
        <taxon>Actinopterygii</taxon>
        <taxon>Neopterygii</taxon>
        <taxon>Teleostei</taxon>
        <taxon>Neoteleostei</taxon>
        <taxon>Acanthomorphata</taxon>
        <taxon>Eupercaria</taxon>
        <taxon>Moronidae</taxon>
        <taxon>Dicentrarchus</taxon>
    </lineage>
</organism>
<comment type="similarity">
    <text evidence="2">Belongs to the fucolectin family.</text>
</comment>
<evidence type="ECO:0000259" key="8">
    <source>
        <dbReference type="SMART" id="SM00607"/>
    </source>
</evidence>
<protein>
    <recommendedName>
        <fullName evidence="8">Fucolectin tachylectin-4 pentraxin-1 domain-containing protein</fullName>
    </recommendedName>
</protein>